<name>A0AA97PLT0_PYRO3</name>
<dbReference type="EMBL" id="JH793063">
    <property type="protein sequence ID" value="ELQ39347.1"/>
    <property type="molecule type" value="Genomic_DNA"/>
</dbReference>
<dbReference type="AlphaFoldDB" id="A0AA97PLT0"/>
<reference evidence="1" key="1">
    <citation type="journal article" date="2012" name="PLoS Genet.">
        <title>Comparative analysis of the genomes of two field isolates of the rice blast fungus Magnaporthe oryzae.</title>
        <authorList>
            <person name="Xue M."/>
            <person name="Yang J."/>
            <person name="Li Z."/>
            <person name="Hu S."/>
            <person name="Yao N."/>
            <person name="Dean R.A."/>
            <person name="Zhao W."/>
            <person name="Shen M."/>
            <person name="Zhang H."/>
            <person name="Li C."/>
            <person name="Liu L."/>
            <person name="Cao L."/>
            <person name="Xu X."/>
            <person name="Xing Y."/>
            <person name="Hsiang T."/>
            <person name="Zhang Z."/>
            <person name="Xu J.R."/>
            <person name="Peng Y.L."/>
        </authorList>
    </citation>
    <scope>NUCLEOTIDE SEQUENCE</scope>
    <source>
        <strain evidence="1">Y34</strain>
    </source>
</reference>
<dbReference type="PANTHER" id="PTHR37563">
    <property type="entry name" value="PHYTANOYL-COA DIOXYGENASE FAMILY PROTEIN (AFU_ORTHOLOGUE AFUA_2G03330)"/>
    <property type="match status" value="1"/>
</dbReference>
<protein>
    <recommendedName>
        <fullName evidence="2">Phytanoyl-CoA dioxygenase</fullName>
    </recommendedName>
</protein>
<evidence type="ECO:0008006" key="2">
    <source>
        <dbReference type="Google" id="ProtNLM"/>
    </source>
</evidence>
<accession>A0AA97PLT0</accession>
<dbReference type="InterPro" id="IPR051961">
    <property type="entry name" value="Fungal_Metabolite_Diox"/>
</dbReference>
<dbReference type="Proteomes" id="UP000011086">
    <property type="component" value="Unassembled WGS sequence"/>
</dbReference>
<sequence length="432" mass="47151">MSYTLPPADESSIQGLDFTDKPYHTSHIDPVQRFYENVEQVKAFIKENISNFSGLDEKVLFLLGDDATFPCQPVCVDATANPPVVTTTAPEPSSTPPKTITILPEYVLDAIEGRMHAQHAFGKRARPPTLGAVPACFSPGGVPGFCAGVADAHAPLPRPTEDVAQLKRDLTAWGYAICANALSARQVQILRAAVEEQAEAERLVGVGHLDSAHKREGDQPNQRVWNLPNKGDEFLDLLNHPIIDAVLPWFLGGNFNLFTMSANIARPGSSGIYMHRDQMGLTPDTTAHAYVLNMMWYLTDVTDEKGATRIYPGSHVEHVIPEEMNAVGKSIPAAAPAGSCVLLDSRTWHSTGVNTTEETRPVILQSFCRFFVRQIENYQANLSDEVKAKLSDRQRTLLGLPSLKPAGKGQGFAAYNWPGTQVGRLRASLGSR</sequence>
<dbReference type="PANTHER" id="PTHR37563:SF2">
    <property type="entry name" value="PHYTANOYL-COA DIOXYGENASE FAMILY PROTEIN (AFU_ORTHOLOGUE AFUA_2G03330)"/>
    <property type="match status" value="1"/>
</dbReference>
<dbReference type="InterPro" id="IPR008775">
    <property type="entry name" value="Phytyl_CoA_dOase-like"/>
</dbReference>
<proteinExistence type="predicted"/>
<dbReference type="SUPFAM" id="SSF51197">
    <property type="entry name" value="Clavaminate synthase-like"/>
    <property type="match status" value="1"/>
</dbReference>
<organism evidence="1">
    <name type="scientific">Pyricularia oryzae (strain Y34)</name>
    <name type="common">Rice blast fungus</name>
    <name type="synonym">Magnaporthe oryzae</name>
    <dbReference type="NCBI Taxonomy" id="1143189"/>
    <lineage>
        <taxon>Eukaryota</taxon>
        <taxon>Fungi</taxon>
        <taxon>Dikarya</taxon>
        <taxon>Ascomycota</taxon>
        <taxon>Pezizomycotina</taxon>
        <taxon>Sordariomycetes</taxon>
        <taxon>Sordariomycetidae</taxon>
        <taxon>Magnaporthales</taxon>
        <taxon>Pyriculariaceae</taxon>
        <taxon>Pyricularia</taxon>
    </lineage>
</organism>
<dbReference type="Gene3D" id="2.60.120.620">
    <property type="entry name" value="q2cbj1_9rhob like domain"/>
    <property type="match status" value="1"/>
</dbReference>
<evidence type="ECO:0000313" key="1">
    <source>
        <dbReference type="EMBL" id="ELQ39347.1"/>
    </source>
</evidence>
<dbReference type="Pfam" id="PF05721">
    <property type="entry name" value="PhyH"/>
    <property type="match status" value="1"/>
</dbReference>
<gene>
    <name evidence="1" type="ORF">OOU_Y34scaffold00502g23</name>
</gene>